<evidence type="ECO:0000256" key="5">
    <source>
        <dbReference type="ARBA" id="ARBA00022729"/>
    </source>
</evidence>
<name>A0A8C6TEV1_9GOBI</name>
<dbReference type="Ensembl" id="ENSNMLT00000021645.1">
    <property type="protein sequence ID" value="ENSNMLP00000019266.1"/>
    <property type="gene ID" value="ENSNMLG00000012621.1"/>
</dbReference>
<evidence type="ECO:0000256" key="3">
    <source>
        <dbReference type="ARBA" id="ARBA00022614"/>
    </source>
</evidence>
<dbReference type="Gene3D" id="2.60.40.10">
    <property type="entry name" value="Immunoglobulins"/>
    <property type="match status" value="1"/>
</dbReference>
<dbReference type="InterPro" id="IPR003599">
    <property type="entry name" value="Ig_sub"/>
</dbReference>
<evidence type="ECO:0000256" key="7">
    <source>
        <dbReference type="ARBA" id="ARBA00022989"/>
    </source>
</evidence>
<dbReference type="Pfam" id="PF07679">
    <property type="entry name" value="I-set"/>
    <property type="match status" value="1"/>
</dbReference>
<dbReference type="Proteomes" id="UP000694523">
    <property type="component" value="Unplaced"/>
</dbReference>
<proteinExistence type="predicted"/>
<dbReference type="InterPro" id="IPR032675">
    <property type="entry name" value="LRR_dom_sf"/>
</dbReference>
<reference evidence="15" key="2">
    <citation type="submission" date="2025-09" db="UniProtKB">
        <authorList>
            <consortium name="Ensembl"/>
        </authorList>
    </citation>
    <scope>IDENTIFICATION</scope>
</reference>
<evidence type="ECO:0000313" key="16">
    <source>
        <dbReference type="Proteomes" id="UP000694523"/>
    </source>
</evidence>
<dbReference type="FunFam" id="3.80.10.10:FF:000014">
    <property type="entry name" value="Leucine-rich repeat and immunoglobulin-like domain-containing nogo receptor-interacting protein 1"/>
    <property type="match status" value="1"/>
</dbReference>
<keyword evidence="2" id="KW-1003">Cell membrane</keyword>
<feature type="domain" description="Ig-like" evidence="14">
    <location>
        <begin position="415"/>
        <end position="518"/>
    </location>
</feature>
<keyword evidence="5" id="KW-0732">Signal</keyword>
<dbReference type="Gene3D" id="3.80.10.10">
    <property type="entry name" value="Ribonuclease Inhibitor"/>
    <property type="match status" value="1"/>
</dbReference>
<accession>A0A8C6TEV1</accession>
<keyword evidence="10" id="KW-0325">Glycoprotein</keyword>
<keyword evidence="8 13" id="KW-0472">Membrane</keyword>
<dbReference type="InterPro" id="IPR000372">
    <property type="entry name" value="LRRNT"/>
</dbReference>
<dbReference type="PROSITE" id="PS50835">
    <property type="entry name" value="IG_LIKE"/>
    <property type="match status" value="1"/>
</dbReference>
<keyword evidence="6" id="KW-0677">Repeat</keyword>
<dbReference type="InterPro" id="IPR003598">
    <property type="entry name" value="Ig_sub2"/>
</dbReference>
<keyword evidence="7 13" id="KW-1133">Transmembrane helix</keyword>
<keyword evidence="9" id="KW-1015">Disulfide bond</keyword>
<dbReference type="SMART" id="SM00409">
    <property type="entry name" value="IG"/>
    <property type="match status" value="1"/>
</dbReference>
<evidence type="ECO:0000256" key="11">
    <source>
        <dbReference type="ARBA" id="ARBA00023319"/>
    </source>
</evidence>
<evidence type="ECO:0000256" key="13">
    <source>
        <dbReference type="SAM" id="Phobius"/>
    </source>
</evidence>
<evidence type="ECO:0000313" key="15">
    <source>
        <dbReference type="Ensembl" id="ENSNMLP00000019266.1"/>
    </source>
</evidence>
<evidence type="ECO:0000256" key="4">
    <source>
        <dbReference type="ARBA" id="ARBA00022692"/>
    </source>
</evidence>
<organism evidence="15 16">
    <name type="scientific">Neogobius melanostomus</name>
    <name type="common">round goby</name>
    <dbReference type="NCBI Taxonomy" id="47308"/>
    <lineage>
        <taxon>Eukaryota</taxon>
        <taxon>Metazoa</taxon>
        <taxon>Chordata</taxon>
        <taxon>Craniata</taxon>
        <taxon>Vertebrata</taxon>
        <taxon>Euteleostomi</taxon>
        <taxon>Actinopterygii</taxon>
        <taxon>Neopterygii</taxon>
        <taxon>Teleostei</taxon>
        <taxon>Neoteleostei</taxon>
        <taxon>Acanthomorphata</taxon>
        <taxon>Gobiaria</taxon>
        <taxon>Gobiiformes</taxon>
        <taxon>Gobioidei</taxon>
        <taxon>Gobiidae</taxon>
        <taxon>Benthophilinae</taxon>
        <taxon>Neogobiini</taxon>
        <taxon>Neogobius</taxon>
    </lineage>
</organism>
<dbReference type="PANTHER" id="PTHR24369">
    <property type="entry name" value="ANTIGEN BSP, PUTATIVE-RELATED"/>
    <property type="match status" value="1"/>
</dbReference>
<dbReference type="FunFam" id="2.60.40.10:FF:000076">
    <property type="entry name" value="Leucine-rich repeat and Ig domain-containing 4"/>
    <property type="match status" value="1"/>
</dbReference>
<dbReference type="SUPFAM" id="SSF48726">
    <property type="entry name" value="Immunoglobulin"/>
    <property type="match status" value="1"/>
</dbReference>
<keyword evidence="11" id="KW-0393">Immunoglobulin domain</keyword>
<feature type="transmembrane region" description="Helical" evidence="13">
    <location>
        <begin position="562"/>
        <end position="587"/>
    </location>
</feature>
<dbReference type="InterPro" id="IPR003591">
    <property type="entry name" value="Leu-rich_rpt_typical-subtyp"/>
</dbReference>
<keyword evidence="3" id="KW-0433">Leucine-rich repeat</keyword>
<evidence type="ECO:0000256" key="8">
    <source>
        <dbReference type="ARBA" id="ARBA00023136"/>
    </source>
</evidence>
<sequence>MTFMTESVTSGMLSSEAGGHSYLVSCWQPILILMLGTVLSGSTTGCPSRCECSGQERSVACNRRRLATLPEGIPTEIRFLDLSKNRLKVLGPEEFLNYPSLEELQLNENIISSIEPGAFGNLFNLRTLGLRDNQLKLIQLGVFTGLTNLTQLDISENKIVILLDYMFQELYNLRELEVGNDDLVFVSPRCFHGLSSLESLGIEGRSLSAVPTDALSHLHNLLSLRLRYFNVTVLRDYSFKRLYRLRVLQIANMPLLDTMTPKCLFGLNLTSLSVTNCNLAAIPYEAISHLRHLRFLNLSFNPIHSVEGHHLYNLQKLQAFHLAGGRLTTIEPYSFRGLNHLRVLNVSSNSLSSLEESVFHSVGNLETLALYDNPLACDCRLLWVFRRRWRLNFNRQQPKCASPNIVQGKEFKDFPDVLPSDYFTCQKSKIVDHKIQESHVDEGTTVHFPCPAEGDPPPIIMWLSPKKEYITTKTVGSRLSLSSDGTLEVRYAQIQDNGTYTCIASNAAGNDSKAAHLFVHSYSPNWPHQPNKTFAFISNQPSDEGSNVTRASLPFPFDVKTLVIATTMGFISFLGVVLFCLVVLFLWSRGKDNPKPSIEVEYVPKEEEGEETSPTEPPHHAISMFSAVE</sequence>
<evidence type="ECO:0000256" key="2">
    <source>
        <dbReference type="ARBA" id="ARBA00022475"/>
    </source>
</evidence>
<comment type="subcellular location">
    <subcellularLocation>
        <location evidence="1">Cell membrane</location>
        <topology evidence="1">Single-pass type I membrane protein</topology>
    </subcellularLocation>
</comment>
<dbReference type="PROSITE" id="PS51450">
    <property type="entry name" value="LRR"/>
    <property type="match status" value="3"/>
</dbReference>
<reference evidence="15" key="1">
    <citation type="submission" date="2025-08" db="UniProtKB">
        <authorList>
            <consortium name="Ensembl"/>
        </authorList>
    </citation>
    <scope>IDENTIFICATION</scope>
</reference>
<dbReference type="InterPro" id="IPR036179">
    <property type="entry name" value="Ig-like_dom_sf"/>
</dbReference>
<evidence type="ECO:0000256" key="10">
    <source>
        <dbReference type="ARBA" id="ARBA00023180"/>
    </source>
</evidence>
<evidence type="ECO:0000259" key="14">
    <source>
        <dbReference type="PROSITE" id="PS50835"/>
    </source>
</evidence>
<dbReference type="AlphaFoldDB" id="A0A8C6TEV1"/>
<dbReference type="InterPro" id="IPR001611">
    <property type="entry name" value="Leu-rich_rpt"/>
</dbReference>
<keyword evidence="16" id="KW-1185">Reference proteome</keyword>
<dbReference type="InterPro" id="IPR013098">
    <property type="entry name" value="Ig_I-set"/>
</dbReference>
<dbReference type="SMART" id="SM00408">
    <property type="entry name" value="IGc2"/>
    <property type="match status" value="1"/>
</dbReference>
<evidence type="ECO:0000256" key="9">
    <source>
        <dbReference type="ARBA" id="ARBA00023157"/>
    </source>
</evidence>
<keyword evidence="4 13" id="KW-0812">Transmembrane</keyword>
<dbReference type="SMART" id="SM00013">
    <property type="entry name" value="LRRNT"/>
    <property type="match status" value="1"/>
</dbReference>
<evidence type="ECO:0000256" key="1">
    <source>
        <dbReference type="ARBA" id="ARBA00004251"/>
    </source>
</evidence>
<dbReference type="Pfam" id="PF13855">
    <property type="entry name" value="LRR_8"/>
    <property type="match status" value="3"/>
</dbReference>
<feature type="region of interest" description="Disordered" evidence="12">
    <location>
        <begin position="604"/>
        <end position="629"/>
    </location>
</feature>
<dbReference type="InterPro" id="IPR050541">
    <property type="entry name" value="LRR_TM_domain-containing"/>
</dbReference>
<dbReference type="InterPro" id="IPR013783">
    <property type="entry name" value="Ig-like_fold"/>
</dbReference>
<dbReference type="SUPFAM" id="SSF52058">
    <property type="entry name" value="L domain-like"/>
    <property type="match status" value="1"/>
</dbReference>
<evidence type="ECO:0000256" key="6">
    <source>
        <dbReference type="ARBA" id="ARBA00022737"/>
    </source>
</evidence>
<dbReference type="GO" id="GO:0005886">
    <property type="term" value="C:plasma membrane"/>
    <property type="evidence" value="ECO:0007669"/>
    <property type="project" value="UniProtKB-SubCell"/>
</dbReference>
<dbReference type="PANTHER" id="PTHR24369:SF178">
    <property type="entry name" value="LEUCINE-RICH REPEAT AND IMMUNOGLOBULIN-LIKE DOMAIN-CONTAINING NOGO RECEPTOR-INTERACTING PROTEIN 1"/>
    <property type="match status" value="1"/>
</dbReference>
<dbReference type="SMART" id="SM00369">
    <property type="entry name" value="LRR_TYP"/>
    <property type="match status" value="10"/>
</dbReference>
<dbReference type="InterPro" id="IPR007110">
    <property type="entry name" value="Ig-like_dom"/>
</dbReference>
<protein>
    <submittedName>
        <fullName evidence="15">Leucine rich repeat and Ig domain containing 1b</fullName>
    </submittedName>
</protein>
<evidence type="ECO:0000256" key="12">
    <source>
        <dbReference type="SAM" id="MobiDB-lite"/>
    </source>
</evidence>